<protein>
    <submittedName>
        <fullName evidence="2">Uncharacterized protein</fullName>
    </submittedName>
</protein>
<dbReference type="EMBL" id="JAJSOF020000023">
    <property type="protein sequence ID" value="KAJ4435789.1"/>
    <property type="molecule type" value="Genomic_DNA"/>
</dbReference>
<feature type="region of interest" description="Disordered" evidence="1">
    <location>
        <begin position="163"/>
        <end position="215"/>
    </location>
</feature>
<feature type="compositionally biased region" description="Pro residues" evidence="1">
    <location>
        <begin position="186"/>
        <end position="209"/>
    </location>
</feature>
<name>A0ABQ8SNN7_PERAM</name>
<comment type="caution">
    <text evidence="2">The sequence shown here is derived from an EMBL/GenBank/DDBJ whole genome shotgun (WGS) entry which is preliminary data.</text>
</comment>
<sequence>MSSGSNNESYPAFAHIGLRENLGKNLNQVTCPYRESDSGHLVSRSDALTVTPQPTLQLFSQTPEIKVDEDDHICDGLMEWRRILMGEERVMLKLTKKRKIEWLCHWLRRNCLLKDALEEMMNGRQVRSRRIYHRPMIQMMDNIYFLADVYSLRKKFCRIVPERGSGHDQRTSDLIHKRTTSRALSSPPPPPPPPSPPPSPPPPPPPPPSSSSLSSIISVSSTQKFLVQQHITTSKHQANKQLNSKQRQLFLTQPTTSNVRSEFNIDLCRSLISADIPLYKLKNKVFT</sequence>
<organism evidence="2 3">
    <name type="scientific">Periplaneta americana</name>
    <name type="common">American cockroach</name>
    <name type="synonym">Blatta americana</name>
    <dbReference type="NCBI Taxonomy" id="6978"/>
    <lineage>
        <taxon>Eukaryota</taxon>
        <taxon>Metazoa</taxon>
        <taxon>Ecdysozoa</taxon>
        <taxon>Arthropoda</taxon>
        <taxon>Hexapoda</taxon>
        <taxon>Insecta</taxon>
        <taxon>Pterygota</taxon>
        <taxon>Neoptera</taxon>
        <taxon>Polyneoptera</taxon>
        <taxon>Dictyoptera</taxon>
        <taxon>Blattodea</taxon>
        <taxon>Blattoidea</taxon>
        <taxon>Blattidae</taxon>
        <taxon>Blattinae</taxon>
        <taxon>Periplaneta</taxon>
    </lineage>
</organism>
<gene>
    <name evidence="2" type="ORF">ANN_18408</name>
</gene>
<feature type="compositionally biased region" description="Basic and acidic residues" evidence="1">
    <location>
        <begin position="163"/>
        <end position="176"/>
    </location>
</feature>
<reference evidence="2 3" key="1">
    <citation type="journal article" date="2022" name="Allergy">
        <title>Genome assembly and annotation of Periplaneta americana reveal a comprehensive cockroach allergen profile.</title>
        <authorList>
            <person name="Wang L."/>
            <person name="Xiong Q."/>
            <person name="Saelim N."/>
            <person name="Wang L."/>
            <person name="Nong W."/>
            <person name="Wan A.T."/>
            <person name="Shi M."/>
            <person name="Liu X."/>
            <person name="Cao Q."/>
            <person name="Hui J.H.L."/>
            <person name="Sookrung N."/>
            <person name="Leung T.F."/>
            <person name="Tungtrongchitr A."/>
            <person name="Tsui S.K.W."/>
        </authorList>
    </citation>
    <scope>NUCLEOTIDE SEQUENCE [LARGE SCALE GENOMIC DNA]</scope>
    <source>
        <strain evidence="2">PWHHKU_190912</strain>
    </source>
</reference>
<evidence type="ECO:0000256" key="1">
    <source>
        <dbReference type="SAM" id="MobiDB-lite"/>
    </source>
</evidence>
<keyword evidence="3" id="KW-1185">Reference proteome</keyword>
<proteinExistence type="predicted"/>
<dbReference type="Proteomes" id="UP001148838">
    <property type="component" value="Unassembled WGS sequence"/>
</dbReference>
<accession>A0ABQ8SNN7</accession>
<evidence type="ECO:0000313" key="2">
    <source>
        <dbReference type="EMBL" id="KAJ4435789.1"/>
    </source>
</evidence>
<evidence type="ECO:0000313" key="3">
    <source>
        <dbReference type="Proteomes" id="UP001148838"/>
    </source>
</evidence>